<dbReference type="SUPFAM" id="SSF48403">
    <property type="entry name" value="Ankyrin repeat"/>
    <property type="match status" value="1"/>
</dbReference>
<gene>
    <name evidence="1" type="ORF">LS65_005935</name>
</gene>
<evidence type="ECO:0000313" key="2">
    <source>
        <dbReference type="Proteomes" id="UP000029707"/>
    </source>
</evidence>
<evidence type="ECO:0008006" key="3">
    <source>
        <dbReference type="Google" id="ProtNLM"/>
    </source>
</evidence>
<accession>A0A4U8TM56</accession>
<evidence type="ECO:0000313" key="1">
    <source>
        <dbReference type="EMBL" id="TLE01497.1"/>
    </source>
</evidence>
<proteinExistence type="predicted"/>
<reference evidence="1 2" key="1">
    <citation type="journal article" date="2014" name="Genome Announc.">
        <title>Draft genome sequences of eight enterohepatic helicobacter species isolated from both laboratory and wild rodents.</title>
        <authorList>
            <person name="Sheh A."/>
            <person name="Shen Z."/>
            <person name="Fox J.G."/>
        </authorList>
    </citation>
    <scope>NUCLEOTIDE SEQUENCE [LARGE SCALE GENOMIC DNA]</scope>
    <source>
        <strain evidence="1 2">MIT 01-6451</strain>
    </source>
</reference>
<organism evidence="1 2">
    <name type="scientific">Helicobacter japonicus</name>
    <dbReference type="NCBI Taxonomy" id="425400"/>
    <lineage>
        <taxon>Bacteria</taxon>
        <taxon>Pseudomonadati</taxon>
        <taxon>Campylobacterota</taxon>
        <taxon>Epsilonproteobacteria</taxon>
        <taxon>Campylobacterales</taxon>
        <taxon>Helicobacteraceae</taxon>
        <taxon>Helicobacter</taxon>
    </lineage>
</organism>
<dbReference type="Proteomes" id="UP000029707">
    <property type="component" value="Unassembled WGS sequence"/>
</dbReference>
<comment type="caution">
    <text evidence="1">The sequence shown here is derived from an EMBL/GenBank/DDBJ whole genome shotgun (WGS) entry which is preliminary data.</text>
</comment>
<dbReference type="RefSeq" id="WP_052061002.1">
    <property type="nucleotide sequence ID" value="NZ_CAJUDB010000007.1"/>
</dbReference>
<dbReference type="InterPro" id="IPR036770">
    <property type="entry name" value="Ankyrin_rpt-contain_sf"/>
</dbReference>
<dbReference type="AlphaFoldDB" id="A0A4U8TM56"/>
<keyword evidence="2" id="KW-1185">Reference proteome</keyword>
<sequence>MLRWFFDERDHSENDEYYSQWIEYIKAIDLDSTLYIYTKTKAHINFGEKFDRKAFQPLTMPQYLALQFSLFSREFFTQILAYISDQRQLNALLYYLAAYSPWISQKDCIEKHYLRALDLLKLFISKGANINAVFYSNPNNAKMGTFQSLAAKFLYWGYYVEFCETLLELGADPNITNVWGENFLEESYEYASNLTMAAIGRELKSMGIIRTLLERGKMKMIDGEIRVGITKFDYFDKGATTGLHIAINLISIRKFDGEERLEITRAFAQCVKALIEQGHHINAIARMDNALVGFELETPLDRLMLNINKNEEDIKNKSSVILGLAKWERQSRQEHLEFSLFLREVLGELEQYMRSKGAKSVLEILDTDQKRKAYQEGFLTREQEIKECQRRFRAYARDFHKAYKEAPLSLRGALERVEVKKIN</sequence>
<dbReference type="EMBL" id="JRMQ02000007">
    <property type="protein sequence ID" value="TLE01497.1"/>
    <property type="molecule type" value="Genomic_DNA"/>
</dbReference>
<protein>
    <recommendedName>
        <fullName evidence="3">Ankyrin repeat domain-containing protein</fullName>
    </recommendedName>
</protein>
<name>A0A4U8TM56_9HELI</name>
<dbReference type="Gene3D" id="1.25.40.20">
    <property type="entry name" value="Ankyrin repeat-containing domain"/>
    <property type="match status" value="1"/>
</dbReference>